<dbReference type="Proteomes" id="UP000053097">
    <property type="component" value="Unassembled WGS sequence"/>
</dbReference>
<sequence length="103" mass="11733">MFAPVSPCHSESRECIEAAGEGLGTTSRSQNRDHREYKSKCTSAIFGAGREVADRITARREIAPTYPNFHKVQDMKGFLGKYHRWSSAFLLRRKENETIQDVN</sequence>
<gene>
    <name evidence="1" type="ORF">X777_08714</name>
</gene>
<dbReference type="EMBL" id="KK107348">
    <property type="protein sequence ID" value="EZA52201.1"/>
    <property type="molecule type" value="Genomic_DNA"/>
</dbReference>
<name>A0A026W970_OOCBI</name>
<reference evidence="1 2" key="1">
    <citation type="journal article" date="2014" name="Curr. Biol.">
        <title>The genome of the clonal raider ant Cerapachys biroi.</title>
        <authorList>
            <person name="Oxley P.R."/>
            <person name="Ji L."/>
            <person name="Fetter-Pruneda I."/>
            <person name="McKenzie S.K."/>
            <person name="Li C."/>
            <person name="Hu H."/>
            <person name="Zhang G."/>
            <person name="Kronauer D.J."/>
        </authorList>
    </citation>
    <scope>NUCLEOTIDE SEQUENCE [LARGE SCALE GENOMIC DNA]</scope>
</reference>
<proteinExistence type="predicted"/>
<evidence type="ECO:0000313" key="1">
    <source>
        <dbReference type="EMBL" id="EZA52201.1"/>
    </source>
</evidence>
<accession>A0A026W970</accession>
<keyword evidence="2" id="KW-1185">Reference proteome</keyword>
<protein>
    <submittedName>
        <fullName evidence="1">Uncharacterized protein</fullName>
    </submittedName>
</protein>
<organism evidence="1 2">
    <name type="scientific">Ooceraea biroi</name>
    <name type="common">Clonal raider ant</name>
    <name type="synonym">Cerapachys biroi</name>
    <dbReference type="NCBI Taxonomy" id="2015173"/>
    <lineage>
        <taxon>Eukaryota</taxon>
        <taxon>Metazoa</taxon>
        <taxon>Ecdysozoa</taxon>
        <taxon>Arthropoda</taxon>
        <taxon>Hexapoda</taxon>
        <taxon>Insecta</taxon>
        <taxon>Pterygota</taxon>
        <taxon>Neoptera</taxon>
        <taxon>Endopterygota</taxon>
        <taxon>Hymenoptera</taxon>
        <taxon>Apocrita</taxon>
        <taxon>Aculeata</taxon>
        <taxon>Formicoidea</taxon>
        <taxon>Formicidae</taxon>
        <taxon>Dorylinae</taxon>
        <taxon>Ooceraea</taxon>
    </lineage>
</organism>
<dbReference type="AlphaFoldDB" id="A0A026W970"/>
<evidence type="ECO:0000313" key="2">
    <source>
        <dbReference type="Proteomes" id="UP000053097"/>
    </source>
</evidence>